<feature type="compositionally biased region" description="Basic and acidic residues" evidence="1">
    <location>
        <begin position="89"/>
        <end position="101"/>
    </location>
</feature>
<feature type="compositionally biased region" description="Gly residues" evidence="1">
    <location>
        <begin position="110"/>
        <end position="126"/>
    </location>
</feature>
<feature type="compositionally biased region" description="Basic residues" evidence="1">
    <location>
        <begin position="157"/>
        <end position="174"/>
    </location>
</feature>
<reference evidence="2" key="1">
    <citation type="submission" date="2020-02" db="EMBL/GenBank/DDBJ databases">
        <authorList>
            <person name="Meier V. D."/>
        </authorList>
    </citation>
    <scope>NUCLEOTIDE SEQUENCE</scope>
    <source>
        <strain evidence="2">AVDCRST_MAG68</strain>
    </source>
</reference>
<feature type="compositionally biased region" description="Low complexity" evidence="1">
    <location>
        <begin position="360"/>
        <end position="371"/>
    </location>
</feature>
<feature type="non-terminal residue" evidence="2">
    <location>
        <position position="399"/>
    </location>
</feature>
<feature type="compositionally biased region" description="Basic and acidic residues" evidence="1">
    <location>
        <begin position="287"/>
        <end position="308"/>
    </location>
</feature>
<feature type="non-terminal residue" evidence="2">
    <location>
        <position position="1"/>
    </location>
</feature>
<feature type="compositionally biased region" description="Basic residues" evidence="1">
    <location>
        <begin position="343"/>
        <end position="356"/>
    </location>
</feature>
<evidence type="ECO:0000256" key="1">
    <source>
        <dbReference type="SAM" id="MobiDB-lite"/>
    </source>
</evidence>
<gene>
    <name evidence="2" type="ORF">AVDCRST_MAG68-4273</name>
</gene>
<evidence type="ECO:0000313" key="2">
    <source>
        <dbReference type="EMBL" id="CAA9359152.1"/>
    </source>
</evidence>
<feature type="region of interest" description="Disordered" evidence="1">
    <location>
        <begin position="1"/>
        <end position="399"/>
    </location>
</feature>
<feature type="compositionally biased region" description="Basic and acidic residues" evidence="1">
    <location>
        <begin position="199"/>
        <end position="208"/>
    </location>
</feature>
<proteinExistence type="predicted"/>
<protein>
    <submittedName>
        <fullName evidence="2">Beta-lactamase class C-like and penicillin binding proteins (PBPs) superfamily</fullName>
    </submittedName>
</protein>
<sequence length="399" mass="41342">DPKAPPLHRGPGRLPRRRPCARHARRARRAAGDGGARPHAQPRPAPRPGNRGGGADGEEPRGARVVSQRRHRGGQPRAGAEGGGVRQGDLGRGRAPGERRLHPVRPGLPHQGGGDHGGHHGAGGGRPPHAGRPGAQVGAAVLRWQQGQRDGAPPPHAHGRGARGGQRHRQRGAGRRAALPDHPPAGHEARQGRPVLGHRLRDPVDRGAARGGRAAAALPEAPRVGPAGDGLHADGRGNAVRPLRAHAAARESGGALHGRLVRRGGAAHGRGGGERGGVQHGARPLPLRRDDRQRGAAGERARLPEAHRARLHPPAARRGDAGAGVGGVLPRGQGARPRDVRRGVRLRPLGRHRHLHLDRPGGAELGGAPHQPHLPPQGGGRGHAGVPAARVPRAGTQRV</sequence>
<dbReference type="EMBL" id="CADCTW010000196">
    <property type="protein sequence ID" value="CAA9359152.1"/>
    <property type="molecule type" value="Genomic_DNA"/>
</dbReference>
<name>A0A6J4MJ23_9BACT</name>
<dbReference type="AlphaFoldDB" id="A0A6J4MJ23"/>
<feature type="compositionally biased region" description="Basic residues" evidence="1">
    <location>
        <begin position="10"/>
        <end position="29"/>
    </location>
</feature>
<feature type="compositionally biased region" description="Gly residues" evidence="1">
    <location>
        <begin position="266"/>
        <end position="279"/>
    </location>
</feature>
<organism evidence="2">
    <name type="scientific">uncultured Gemmatimonadota bacterium</name>
    <dbReference type="NCBI Taxonomy" id="203437"/>
    <lineage>
        <taxon>Bacteria</taxon>
        <taxon>Pseudomonadati</taxon>
        <taxon>Gemmatimonadota</taxon>
        <taxon>environmental samples</taxon>
    </lineage>
</organism>
<accession>A0A6J4MJ23</accession>